<dbReference type="Proteomes" id="UP001059617">
    <property type="component" value="Chromosome"/>
</dbReference>
<reference evidence="1" key="1">
    <citation type="submission" date="2021-04" db="EMBL/GenBank/DDBJ databases">
        <authorList>
            <person name="Hartkoorn R.C."/>
            <person name="Beaudoing E."/>
            <person name="Hot D."/>
        </authorList>
    </citation>
    <scope>NUCLEOTIDE SEQUENCE</scope>
    <source>
        <strain evidence="1">NRRL B-16292</strain>
    </source>
</reference>
<sequence length="46" mass="4815">MSLLISGPGFEPFESASQCKDHPALKVGTQLNAVVDPTDGLYAIVP</sequence>
<organism evidence="1 2">
    <name type="scientific">Dactylosporangium fulvum</name>
    <dbReference type="NCBI Taxonomy" id="53359"/>
    <lineage>
        <taxon>Bacteria</taxon>
        <taxon>Bacillati</taxon>
        <taxon>Actinomycetota</taxon>
        <taxon>Actinomycetes</taxon>
        <taxon>Micromonosporales</taxon>
        <taxon>Micromonosporaceae</taxon>
        <taxon>Dactylosporangium</taxon>
    </lineage>
</organism>
<reference evidence="1" key="2">
    <citation type="submission" date="2022-09" db="EMBL/GenBank/DDBJ databases">
        <title>Biosynthetic gene clusters of Dactylosporangioum fulvum.</title>
        <authorList>
            <person name="Caradec T."/>
        </authorList>
    </citation>
    <scope>NUCLEOTIDE SEQUENCE</scope>
    <source>
        <strain evidence="1">NRRL B-16292</strain>
    </source>
</reference>
<gene>
    <name evidence="1" type="ORF">Dfulv_34005</name>
</gene>
<accession>A0ABY5VQV4</accession>
<dbReference type="EMBL" id="CP073720">
    <property type="protein sequence ID" value="UWP80152.1"/>
    <property type="molecule type" value="Genomic_DNA"/>
</dbReference>
<evidence type="ECO:0000313" key="1">
    <source>
        <dbReference type="EMBL" id="UWP80152.1"/>
    </source>
</evidence>
<keyword evidence="2" id="KW-1185">Reference proteome</keyword>
<protein>
    <submittedName>
        <fullName evidence="1">Uncharacterized protein</fullName>
    </submittedName>
</protein>
<dbReference type="RefSeq" id="WP_259857910.1">
    <property type="nucleotide sequence ID" value="NZ_BAAAST010000007.1"/>
</dbReference>
<evidence type="ECO:0000313" key="2">
    <source>
        <dbReference type="Proteomes" id="UP001059617"/>
    </source>
</evidence>
<proteinExistence type="predicted"/>
<name>A0ABY5VQV4_9ACTN</name>